<sequence>MGVRNFGCGVYSQLCWRAVGNHAESTWTSSYRHSDDYGYRSRHRDNTYDDHYYKRRSERDNYDDNYYKRRSVRDDYDDDFHYRSSRKYSPYYRRH</sequence>
<dbReference type="EMBL" id="BLXT01004580">
    <property type="protein sequence ID" value="GFO14728.1"/>
    <property type="molecule type" value="Genomic_DNA"/>
</dbReference>
<proteinExistence type="predicted"/>
<accession>A0AAV4B7G3</accession>
<evidence type="ECO:0000313" key="2">
    <source>
        <dbReference type="Proteomes" id="UP000735302"/>
    </source>
</evidence>
<comment type="caution">
    <text evidence="1">The sequence shown here is derived from an EMBL/GenBank/DDBJ whole genome shotgun (WGS) entry which is preliminary data.</text>
</comment>
<dbReference type="Proteomes" id="UP000735302">
    <property type="component" value="Unassembled WGS sequence"/>
</dbReference>
<dbReference type="AlphaFoldDB" id="A0AAV4B7G3"/>
<gene>
    <name evidence="1" type="ORF">PoB_004123300</name>
</gene>
<protein>
    <submittedName>
        <fullName evidence="1">Uncharacterized protein</fullName>
    </submittedName>
</protein>
<keyword evidence="2" id="KW-1185">Reference proteome</keyword>
<organism evidence="1 2">
    <name type="scientific">Plakobranchus ocellatus</name>
    <dbReference type="NCBI Taxonomy" id="259542"/>
    <lineage>
        <taxon>Eukaryota</taxon>
        <taxon>Metazoa</taxon>
        <taxon>Spiralia</taxon>
        <taxon>Lophotrochozoa</taxon>
        <taxon>Mollusca</taxon>
        <taxon>Gastropoda</taxon>
        <taxon>Heterobranchia</taxon>
        <taxon>Euthyneura</taxon>
        <taxon>Panpulmonata</taxon>
        <taxon>Sacoglossa</taxon>
        <taxon>Placobranchoidea</taxon>
        <taxon>Plakobranchidae</taxon>
        <taxon>Plakobranchus</taxon>
    </lineage>
</organism>
<reference evidence="1 2" key="1">
    <citation type="journal article" date="2021" name="Elife">
        <title>Chloroplast acquisition without the gene transfer in kleptoplastic sea slugs, Plakobranchus ocellatus.</title>
        <authorList>
            <person name="Maeda T."/>
            <person name="Takahashi S."/>
            <person name="Yoshida T."/>
            <person name="Shimamura S."/>
            <person name="Takaki Y."/>
            <person name="Nagai Y."/>
            <person name="Toyoda A."/>
            <person name="Suzuki Y."/>
            <person name="Arimoto A."/>
            <person name="Ishii H."/>
            <person name="Satoh N."/>
            <person name="Nishiyama T."/>
            <person name="Hasebe M."/>
            <person name="Maruyama T."/>
            <person name="Minagawa J."/>
            <person name="Obokata J."/>
            <person name="Shigenobu S."/>
        </authorList>
    </citation>
    <scope>NUCLEOTIDE SEQUENCE [LARGE SCALE GENOMIC DNA]</scope>
</reference>
<name>A0AAV4B7G3_9GAST</name>
<evidence type="ECO:0000313" key="1">
    <source>
        <dbReference type="EMBL" id="GFO14728.1"/>
    </source>
</evidence>